<keyword evidence="5" id="KW-0998">Cell outer membrane</keyword>
<feature type="domain" description="SusD-like N-terminal" evidence="7">
    <location>
        <begin position="25"/>
        <end position="222"/>
    </location>
</feature>
<dbReference type="Pfam" id="PF07980">
    <property type="entry name" value="SusD_RagB"/>
    <property type="match status" value="1"/>
</dbReference>
<protein>
    <submittedName>
        <fullName evidence="8">RagB/SusD domain protein</fullName>
    </submittedName>
</protein>
<dbReference type="GO" id="GO:0009279">
    <property type="term" value="C:cell outer membrane"/>
    <property type="evidence" value="ECO:0007669"/>
    <property type="project" value="UniProtKB-SubCell"/>
</dbReference>
<accession>A0A5K7S572</accession>
<comment type="subcellular location">
    <subcellularLocation>
        <location evidence="1">Cell outer membrane</location>
    </subcellularLocation>
</comment>
<reference evidence="8" key="1">
    <citation type="journal article" date="2020" name="Int. J. Syst. Evol. Microbiol.">
        <title>Aquipluma nitroreducens gen. nov. sp. nov., a novel facultatively anaerobic bacterium isolated from a freshwater lake.</title>
        <authorList>
            <person name="Watanabe M."/>
            <person name="Kojima H."/>
            <person name="Fukui M."/>
        </authorList>
    </citation>
    <scope>NUCLEOTIDE SEQUENCE</scope>
    <source>
        <strain evidence="8">MeG22</strain>
    </source>
</reference>
<keyword evidence="4" id="KW-0472">Membrane</keyword>
<dbReference type="InterPro" id="IPR011990">
    <property type="entry name" value="TPR-like_helical_dom_sf"/>
</dbReference>
<dbReference type="RefSeq" id="WP_318349729.1">
    <property type="nucleotide sequence ID" value="NZ_AP018694.1"/>
</dbReference>
<sequence length="494" mass="55271">MKTYNSIFFILTFATGIFLSGCKNEFLELAPQSQLSVESYYKTAEQIEFAVNGAYSTLQSNNMYQNWYVLSEIPSDNTTNNLSGSVTDQDEFDKFYIRTTNPFTANFWNESYKGINKCNMVLSKIDGVTMDASRKDQLTKEVKFLRGLMYFNLVRIFGGVPLVTSTVQITDAYTIARSTQDETYAQIIKDLTDAETLPASYTGNDVGRATSGTVKALLGTVYMTMKDYAKGETKLAEVVSSGKYSLLENTAGSLNITGYEKVFDPTNHNNKESIFDVQFKKGGFGEGSGFANNFAPENSGTSVVAVGSTGGNNIPTEDMNNAYEAGDLRKDYSMASSYIDNKTGKTISIRHVKKYRDVPYQSGDANIDYPVIRYADVLLMYAEALNENGKTAEACTMLNKVRRRGFGYQSTETSPVDISTADKVVFRDKVFQERRVELAFEGQRWFDLIRTGRAVEVMKSKGFKINETQLICPIPQKQIDINPEVMIQNTYRID</sequence>
<gene>
    <name evidence="8" type="ORF">AQPE_0819</name>
</gene>
<dbReference type="Pfam" id="PF14322">
    <property type="entry name" value="SusD-like_3"/>
    <property type="match status" value="1"/>
</dbReference>
<dbReference type="PROSITE" id="PS51257">
    <property type="entry name" value="PROKAR_LIPOPROTEIN"/>
    <property type="match status" value="1"/>
</dbReference>
<dbReference type="KEGG" id="anf:AQPE_0819"/>
<dbReference type="Gene3D" id="1.25.40.390">
    <property type="match status" value="1"/>
</dbReference>
<feature type="domain" description="RagB/SusD" evidence="6">
    <location>
        <begin position="329"/>
        <end position="489"/>
    </location>
</feature>
<dbReference type="CDD" id="cd08977">
    <property type="entry name" value="SusD"/>
    <property type="match status" value="1"/>
</dbReference>
<dbReference type="AlphaFoldDB" id="A0A5K7S572"/>
<dbReference type="Proteomes" id="UP001193389">
    <property type="component" value="Chromosome"/>
</dbReference>
<organism evidence="8 9">
    <name type="scientific">Aquipluma nitroreducens</name>
    <dbReference type="NCBI Taxonomy" id="2010828"/>
    <lineage>
        <taxon>Bacteria</taxon>
        <taxon>Pseudomonadati</taxon>
        <taxon>Bacteroidota</taxon>
        <taxon>Bacteroidia</taxon>
        <taxon>Marinilabiliales</taxon>
        <taxon>Prolixibacteraceae</taxon>
        <taxon>Aquipluma</taxon>
    </lineage>
</organism>
<dbReference type="EMBL" id="AP018694">
    <property type="protein sequence ID" value="BBE16676.1"/>
    <property type="molecule type" value="Genomic_DNA"/>
</dbReference>
<evidence type="ECO:0000256" key="1">
    <source>
        <dbReference type="ARBA" id="ARBA00004442"/>
    </source>
</evidence>
<evidence type="ECO:0000313" key="9">
    <source>
        <dbReference type="Proteomes" id="UP001193389"/>
    </source>
</evidence>
<proteinExistence type="inferred from homology"/>
<dbReference type="InterPro" id="IPR012944">
    <property type="entry name" value="SusD_RagB_dom"/>
</dbReference>
<evidence type="ECO:0000256" key="2">
    <source>
        <dbReference type="ARBA" id="ARBA00006275"/>
    </source>
</evidence>
<evidence type="ECO:0000313" key="8">
    <source>
        <dbReference type="EMBL" id="BBE16676.1"/>
    </source>
</evidence>
<keyword evidence="9" id="KW-1185">Reference proteome</keyword>
<evidence type="ECO:0000256" key="5">
    <source>
        <dbReference type="ARBA" id="ARBA00023237"/>
    </source>
</evidence>
<evidence type="ECO:0000259" key="7">
    <source>
        <dbReference type="Pfam" id="PF14322"/>
    </source>
</evidence>
<evidence type="ECO:0000256" key="3">
    <source>
        <dbReference type="ARBA" id="ARBA00022729"/>
    </source>
</evidence>
<name>A0A5K7S572_9BACT</name>
<evidence type="ECO:0000256" key="4">
    <source>
        <dbReference type="ARBA" id="ARBA00023136"/>
    </source>
</evidence>
<comment type="similarity">
    <text evidence="2">Belongs to the SusD family.</text>
</comment>
<evidence type="ECO:0000259" key="6">
    <source>
        <dbReference type="Pfam" id="PF07980"/>
    </source>
</evidence>
<dbReference type="SUPFAM" id="SSF48452">
    <property type="entry name" value="TPR-like"/>
    <property type="match status" value="1"/>
</dbReference>
<dbReference type="InterPro" id="IPR033985">
    <property type="entry name" value="SusD-like_N"/>
</dbReference>
<keyword evidence="3" id="KW-0732">Signal</keyword>